<keyword evidence="18" id="KW-1185">Reference proteome</keyword>
<comment type="similarity">
    <text evidence="13">Belongs to the SAT4 family.</text>
</comment>
<evidence type="ECO:0000256" key="11">
    <source>
        <dbReference type="ARBA" id="ARBA00023157"/>
    </source>
</evidence>
<dbReference type="Pfam" id="PF05730">
    <property type="entry name" value="CFEM"/>
    <property type="match status" value="1"/>
</dbReference>
<evidence type="ECO:0000256" key="5">
    <source>
        <dbReference type="ARBA" id="ARBA00022525"/>
    </source>
</evidence>
<evidence type="ECO:0000256" key="4">
    <source>
        <dbReference type="ARBA" id="ARBA00010031"/>
    </source>
</evidence>
<evidence type="ECO:0000313" key="18">
    <source>
        <dbReference type="Proteomes" id="UP000777438"/>
    </source>
</evidence>
<evidence type="ECO:0000256" key="1">
    <source>
        <dbReference type="ARBA" id="ARBA00004141"/>
    </source>
</evidence>
<dbReference type="AlphaFoldDB" id="A0A9P8W4B0"/>
<dbReference type="Pfam" id="PF20684">
    <property type="entry name" value="Fung_rhodopsin"/>
    <property type="match status" value="1"/>
</dbReference>
<dbReference type="GO" id="GO:0098552">
    <property type="term" value="C:side of membrane"/>
    <property type="evidence" value="ECO:0007669"/>
    <property type="project" value="UniProtKB-KW"/>
</dbReference>
<evidence type="ECO:0000256" key="13">
    <source>
        <dbReference type="ARBA" id="ARBA00038359"/>
    </source>
</evidence>
<feature type="domain" description="Rhodopsin" evidence="16">
    <location>
        <begin position="83"/>
        <end position="324"/>
    </location>
</feature>
<proteinExistence type="inferred from homology"/>
<comment type="subcellular location">
    <subcellularLocation>
        <location evidence="2">Membrane</location>
        <topology evidence="2">Lipid-anchor</topology>
        <topology evidence="2">GPI-anchor</topology>
    </subcellularLocation>
    <subcellularLocation>
        <location evidence="1">Membrane</location>
        <topology evidence="1">Multi-pass membrane protein</topology>
    </subcellularLocation>
    <subcellularLocation>
        <location evidence="3">Secreted</location>
    </subcellularLocation>
</comment>
<dbReference type="InterPro" id="IPR008427">
    <property type="entry name" value="Extracellular_membr_CFEM_dom"/>
</dbReference>
<dbReference type="Proteomes" id="UP000777438">
    <property type="component" value="Unassembled WGS sequence"/>
</dbReference>
<gene>
    <name evidence="17" type="ORF">B0T10DRAFT_404600</name>
</gene>
<name>A0A9P8W4B0_9HYPO</name>
<feature type="transmembrane region" description="Helical" evidence="14">
    <location>
        <begin position="142"/>
        <end position="166"/>
    </location>
</feature>
<evidence type="ECO:0000256" key="10">
    <source>
        <dbReference type="ARBA" id="ARBA00023136"/>
    </source>
</evidence>
<sequence length="416" mass="46399">LSCLATAIADSTCSATNQTCMCTNEVLQTQVTVCVTANCATKEALFTKNVTSTNCGAPIRDKSSQYEALSNSFGIISGVFVVMRFGFKLWTQLELGLDDWFTLITIVAGIPSSIMTVHGTLANGLGRDIWTLAYTNITSFGMYFYIMAALYFLQVTLLKLALLFFYLRIFPATPIRRLLWGTIIFNCVFGAVFVVVSIFQCRPVSYFWTKWDGEHEGKCMDINAIAWSNSAISIALDIWMLAIPLSQLKGLNLDWRKKVGVAMMFCVGAFVTIVSILRLRSLVTFGSHSQNPTWEYLDVSKWSTIEINVGIICTCMPTLRLILVRIFPKLLGTTQRYYANYASKQGRAQSRSRPAGTSVTSNVDRSQHRIDANGITCHKTYAVEYGENSDEVQLVHMRGPDRDVDYKSSSRSEVSV</sequence>
<dbReference type="PANTHER" id="PTHR33048:SF143">
    <property type="entry name" value="EXTRACELLULAR MEMBRANE PROTEIN CFEM DOMAIN-CONTAINING PROTEIN-RELATED"/>
    <property type="match status" value="1"/>
</dbReference>
<comment type="caution">
    <text evidence="17">The sequence shown here is derived from an EMBL/GenBank/DDBJ whole genome shotgun (WGS) entry which is preliminary data.</text>
</comment>
<protein>
    <recommendedName>
        <fullName evidence="19">Extracellular membrane protein CFEM domain-containing protein</fullName>
    </recommendedName>
</protein>
<evidence type="ECO:0000256" key="14">
    <source>
        <dbReference type="SAM" id="Phobius"/>
    </source>
</evidence>
<keyword evidence="8" id="KW-0732">Signal</keyword>
<feature type="transmembrane region" description="Helical" evidence="14">
    <location>
        <begin position="259"/>
        <end position="279"/>
    </location>
</feature>
<keyword evidence="12" id="KW-0449">Lipoprotein</keyword>
<dbReference type="GO" id="GO:0005576">
    <property type="term" value="C:extracellular region"/>
    <property type="evidence" value="ECO:0007669"/>
    <property type="project" value="UniProtKB-SubCell"/>
</dbReference>
<feature type="transmembrane region" description="Helical" evidence="14">
    <location>
        <begin position="224"/>
        <end position="247"/>
    </location>
</feature>
<evidence type="ECO:0000256" key="8">
    <source>
        <dbReference type="ARBA" id="ARBA00022729"/>
    </source>
</evidence>
<comment type="similarity">
    <text evidence="4">Belongs to the RBT5 family.</text>
</comment>
<feature type="domain" description="CFEM" evidence="15">
    <location>
        <begin position="2"/>
        <end position="55"/>
    </location>
</feature>
<evidence type="ECO:0000256" key="7">
    <source>
        <dbReference type="ARBA" id="ARBA00022692"/>
    </source>
</evidence>
<organism evidence="17 18">
    <name type="scientific">Thelonectria olida</name>
    <dbReference type="NCBI Taxonomy" id="1576542"/>
    <lineage>
        <taxon>Eukaryota</taxon>
        <taxon>Fungi</taxon>
        <taxon>Dikarya</taxon>
        <taxon>Ascomycota</taxon>
        <taxon>Pezizomycotina</taxon>
        <taxon>Sordariomycetes</taxon>
        <taxon>Hypocreomycetidae</taxon>
        <taxon>Hypocreales</taxon>
        <taxon>Nectriaceae</taxon>
        <taxon>Thelonectria</taxon>
    </lineage>
</organism>
<dbReference type="InterPro" id="IPR052337">
    <property type="entry name" value="SAT4-like"/>
</dbReference>
<feature type="transmembrane region" description="Helical" evidence="14">
    <location>
        <begin position="99"/>
        <end position="122"/>
    </location>
</feature>
<feature type="transmembrane region" description="Helical" evidence="14">
    <location>
        <begin position="307"/>
        <end position="327"/>
    </location>
</feature>
<keyword evidence="9 14" id="KW-1133">Transmembrane helix</keyword>
<evidence type="ECO:0000313" key="17">
    <source>
        <dbReference type="EMBL" id="KAH6889442.1"/>
    </source>
</evidence>
<feature type="transmembrane region" description="Helical" evidence="14">
    <location>
        <begin position="68"/>
        <end position="87"/>
    </location>
</feature>
<keyword evidence="11" id="KW-1015">Disulfide bond</keyword>
<keyword evidence="6" id="KW-0325">Glycoprotein</keyword>
<evidence type="ECO:0008006" key="19">
    <source>
        <dbReference type="Google" id="ProtNLM"/>
    </source>
</evidence>
<keyword evidence="7 14" id="KW-0812">Transmembrane</keyword>
<evidence type="ECO:0000256" key="3">
    <source>
        <dbReference type="ARBA" id="ARBA00004613"/>
    </source>
</evidence>
<keyword evidence="10 14" id="KW-0472">Membrane</keyword>
<evidence type="ECO:0000259" key="15">
    <source>
        <dbReference type="Pfam" id="PF05730"/>
    </source>
</evidence>
<evidence type="ECO:0000256" key="9">
    <source>
        <dbReference type="ARBA" id="ARBA00022989"/>
    </source>
</evidence>
<dbReference type="PANTHER" id="PTHR33048">
    <property type="entry name" value="PTH11-LIKE INTEGRAL MEMBRANE PROTEIN (AFU_ORTHOLOGUE AFUA_5G11245)"/>
    <property type="match status" value="1"/>
</dbReference>
<dbReference type="OrthoDB" id="2496787at2759"/>
<keyword evidence="5" id="KW-0964">Secreted</keyword>
<dbReference type="InterPro" id="IPR049326">
    <property type="entry name" value="Rhodopsin_dom_fungi"/>
</dbReference>
<evidence type="ECO:0000256" key="6">
    <source>
        <dbReference type="ARBA" id="ARBA00022622"/>
    </source>
</evidence>
<dbReference type="EMBL" id="JAGPYM010000011">
    <property type="protein sequence ID" value="KAH6889442.1"/>
    <property type="molecule type" value="Genomic_DNA"/>
</dbReference>
<evidence type="ECO:0000256" key="2">
    <source>
        <dbReference type="ARBA" id="ARBA00004589"/>
    </source>
</evidence>
<evidence type="ECO:0000256" key="12">
    <source>
        <dbReference type="ARBA" id="ARBA00023288"/>
    </source>
</evidence>
<evidence type="ECO:0000259" key="16">
    <source>
        <dbReference type="Pfam" id="PF20684"/>
    </source>
</evidence>
<keyword evidence="6" id="KW-0336">GPI-anchor</keyword>
<feature type="non-terminal residue" evidence="17">
    <location>
        <position position="416"/>
    </location>
</feature>
<feature type="transmembrane region" description="Helical" evidence="14">
    <location>
        <begin position="178"/>
        <end position="199"/>
    </location>
</feature>
<reference evidence="17 18" key="1">
    <citation type="journal article" date="2021" name="Nat. Commun.">
        <title>Genetic determinants of endophytism in the Arabidopsis root mycobiome.</title>
        <authorList>
            <person name="Mesny F."/>
            <person name="Miyauchi S."/>
            <person name="Thiergart T."/>
            <person name="Pickel B."/>
            <person name="Atanasova L."/>
            <person name="Karlsson M."/>
            <person name="Huettel B."/>
            <person name="Barry K.W."/>
            <person name="Haridas S."/>
            <person name="Chen C."/>
            <person name="Bauer D."/>
            <person name="Andreopoulos W."/>
            <person name="Pangilinan J."/>
            <person name="LaButti K."/>
            <person name="Riley R."/>
            <person name="Lipzen A."/>
            <person name="Clum A."/>
            <person name="Drula E."/>
            <person name="Henrissat B."/>
            <person name="Kohler A."/>
            <person name="Grigoriev I.V."/>
            <person name="Martin F.M."/>
            <person name="Hacquard S."/>
        </authorList>
    </citation>
    <scope>NUCLEOTIDE SEQUENCE [LARGE SCALE GENOMIC DNA]</scope>
    <source>
        <strain evidence="17 18">MPI-CAGE-CH-0241</strain>
    </source>
</reference>
<accession>A0A9P8W4B0</accession>